<gene>
    <name evidence="1" type="ORF">ANE_LOCUS16196</name>
</gene>
<evidence type="ECO:0000313" key="1">
    <source>
        <dbReference type="EMBL" id="VVB05752.1"/>
    </source>
</evidence>
<dbReference type="AlphaFoldDB" id="A0A565BWI8"/>
<evidence type="ECO:0000313" key="2">
    <source>
        <dbReference type="Proteomes" id="UP000489600"/>
    </source>
</evidence>
<keyword evidence="2" id="KW-1185">Reference proteome</keyword>
<dbReference type="EMBL" id="CABITT030000005">
    <property type="protein sequence ID" value="VVB05752.1"/>
    <property type="molecule type" value="Genomic_DNA"/>
</dbReference>
<organism evidence="1 2">
    <name type="scientific">Arabis nemorensis</name>
    <dbReference type="NCBI Taxonomy" id="586526"/>
    <lineage>
        <taxon>Eukaryota</taxon>
        <taxon>Viridiplantae</taxon>
        <taxon>Streptophyta</taxon>
        <taxon>Embryophyta</taxon>
        <taxon>Tracheophyta</taxon>
        <taxon>Spermatophyta</taxon>
        <taxon>Magnoliopsida</taxon>
        <taxon>eudicotyledons</taxon>
        <taxon>Gunneridae</taxon>
        <taxon>Pentapetalae</taxon>
        <taxon>rosids</taxon>
        <taxon>malvids</taxon>
        <taxon>Brassicales</taxon>
        <taxon>Brassicaceae</taxon>
        <taxon>Arabideae</taxon>
        <taxon>Arabis</taxon>
    </lineage>
</organism>
<name>A0A565BWI8_9BRAS</name>
<reference evidence="1" key="1">
    <citation type="submission" date="2019-07" db="EMBL/GenBank/DDBJ databases">
        <authorList>
            <person name="Dittberner H."/>
        </authorList>
    </citation>
    <scope>NUCLEOTIDE SEQUENCE [LARGE SCALE GENOMIC DNA]</scope>
</reference>
<proteinExistence type="predicted"/>
<sequence>MVVPMATEAELRRSEMISIVQTQEVAEPILSKITMAEVVLVNMGPKTDGLQLPKAQEGLPLGLNIRLDAQEVISPSKEIMWRPKKENIVDHVVDPENLPKVPRTIEQRIS</sequence>
<accession>A0A565BWI8</accession>
<comment type="caution">
    <text evidence="1">The sequence shown here is derived from an EMBL/GenBank/DDBJ whole genome shotgun (WGS) entry which is preliminary data.</text>
</comment>
<dbReference type="Proteomes" id="UP000489600">
    <property type="component" value="Unassembled WGS sequence"/>
</dbReference>
<protein>
    <submittedName>
        <fullName evidence="1">Uncharacterized protein</fullName>
    </submittedName>
</protein>